<dbReference type="EMBL" id="JRPN01000028">
    <property type="protein sequence ID" value="KGT74754.1"/>
    <property type="molecule type" value="Genomic_DNA"/>
</dbReference>
<dbReference type="EMBL" id="CP017637">
    <property type="protein sequence ID" value="APG11275.1"/>
    <property type="molecule type" value="Genomic_DNA"/>
</dbReference>
<dbReference type="STRING" id="375.BKD09_RS23360"/>
<dbReference type="Gene3D" id="3.30.70.100">
    <property type="match status" value="1"/>
</dbReference>
<proteinExistence type="inferred from homology"/>
<evidence type="ECO:0000259" key="7">
    <source>
        <dbReference type="PROSITE" id="PS51160"/>
    </source>
</evidence>
<comment type="catalytic activity">
    <reaction evidence="4 5">
        <text>an acyl phosphate + H2O = a carboxylate + phosphate + H(+)</text>
        <dbReference type="Rhea" id="RHEA:14965"/>
        <dbReference type="ChEBI" id="CHEBI:15377"/>
        <dbReference type="ChEBI" id="CHEBI:15378"/>
        <dbReference type="ChEBI" id="CHEBI:29067"/>
        <dbReference type="ChEBI" id="CHEBI:43474"/>
        <dbReference type="ChEBI" id="CHEBI:59918"/>
        <dbReference type="EC" id="3.6.1.7"/>
    </reaction>
</comment>
<dbReference type="KEGG" id="bjp:RN69_21915"/>
<dbReference type="InterPro" id="IPR036046">
    <property type="entry name" value="Acylphosphatase-like_dom_sf"/>
</dbReference>
<dbReference type="SUPFAM" id="SSF54975">
    <property type="entry name" value="Acylphosphatase/BLUF domain-like"/>
    <property type="match status" value="1"/>
</dbReference>
<evidence type="ECO:0000256" key="4">
    <source>
        <dbReference type="ARBA" id="ARBA00047645"/>
    </source>
</evidence>
<dbReference type="GeneID" id="64070485"/>
<evidence type="ECO:0000256" key="6">
    <source>
        <dbReference type="RuleBase" id="RU004168"/>
    </source>
</evidence>
<dbReference type="Proteomes" id="UP000193335">
    <property type="component" value="Unassembled WGS sequence"/>
</dbReference>
<dbReference type="RefSeq" id="WP_014494616.1">
    <property type="nucleotide sequence ID" value="NZ_BJNK01000005.1"/>
</dbReference>
<dbReference type="PANTHER" id="PTHR47268">
    <property type="entry name" value="ACYLPHOSPHATASE"/>
    <property type="match status" value="1"/>
</dbReference>
<dbReference type="EMBL" id="NAFL01000286">
    <property type="protein sequence ID" value="OSJ22278.1"/>
    <property type="molecule type" value="Genomic_DNA"/>
</dbReference>
<evidence type="ECO:0000313" key="15">
    <source>
        <dbReference type="Proteomes" id="UP001549291"/>
    </source>
</evidence>
<dbReference type="Proteomes" id="UP001549291">
    <property type="component" value="Unassembled WGS sequence"/>
</dbReference>
<reference evidence="10 15" key="4">
    <citation type="submission" date="2024-06" db="EMBL/GenBank/DDBJ databases">
        <title>Genomic Encyclopedia of Type Strains, Phase V (KMG-V): Genome sequencing to study the core and pangenomes of soil and plant-associated prokaryotes.</title>
        <authorList>
            <person name="Whitman W."/>
        </authorList>
    </citation>
    <scope>NUCLEOTIDE SEQUENCE [LARGE SCALE GENOMIC DNA]</scope>
    <source>
        <strain evidence="10 15">USDA 160</strain>
    </source>
</reference>
<evidence type="ECO:0000313" key="12">
    <source>
        <dbReference type="Proteomes" id="UP000030377"/>
    </source>
</evidence>
<dbReference type="Proteomes" id="UP000181962">
    <property type="component" value="Chromosome"/>
</dbReference>
<evidence type="ECO:0000256" key="3">
    <source>
        <dbReference type="ARBA" id="ARBA00022801"/>
    </source>
</evidence>
<evidence type="ECO:0000313" key="9">
    <source>
        <dbReference type="EMBL" id="KGT74754.1"/>
    </source>
</evidence>
<accession>A0A0A3XNA4</accession>
<evidence type="ECO:0000256" key="5">
    <source>
        <dbReference type="PROSITE-ProRule" id="PRU00520"/>
    </source>
</evidence>
<reference evidence="11 14" key="3">
    <citation type="submission" date="2017-03" db="EMBL/GenBank/DDBJ databases">
        <title>Whole genome sequences of fourteen strains of Bradyrhizobium canariense and one strain of Bradyrhizobium japonicum isolated from Lupinus (Papilionoideae: Genisteae) species in Algeria.</title>
        <authorList>
            <person name="Crovadore J."/>
            <person name="Chekireb D."/>
            <person name="Brachmann A."/>
            <person name="Chablais R."/>
            <person name="Cochard B."/>
            <person name="Lefort F."/>
        </authorList>
    </citation>
    <scope>NUCLEOTIDE SEQUENCE [LARGE SCALE GENOMIC DNA]</scope>
    <source>
        <strain evidence="11 14">UBMA197</strain>
    </source>
</reference>
<dbReference type="PROSITE" id="PS00151">
    <property type="entry name" value="ACYLPHOSPHATASE_2"/>
    <property type="match status" value="1"/>
</dbReference>
<keyword evidence="3 5" id="KW-0378">Hydrolase</keyword>
<dbReference type="PROSITE" id="PS51160">
    <property type="entry name" value="ACYLPHOSPHATASE_3"/>
    <property type="match status" value="1"/>
</dbReference>
<dbReference type="PANTHER" id="PTHR47268:SF4">
    <property type="entry name" value="ACYLPHOSPHATASE"/>
    <property type="match status" value="1"/>
</dbReference>
<dbReference type="eggNOG" id="COG1254">
    <property type="taxonomic scope" value="Bacteria"/>
</dbReference>
<evidence type="ECO:0000313" key="8">
    <source>
        <dbReference type="EMBL" id="APG11275.1"/>
    </source>
</evidence>
<dbReference type="GO" id="GO:0003998">
    <property type="term" value="F:acylphosphatase activity"/>
    <property type="evidence" value="ECO:0007669"/>
    <property type="project" value="UniProtKB-EC"/>
</dbReference>
<dbReference type="NCBIfam" id="NF010996">
    <property type="entry name" value="PRK14421.1"/>
    <property type="match status" value="1"/>
</dbReference>
<dbReference type="OrthoDB" id="5295388at2"/>
<feature type="active site" evidence="5">
    <location>
        <position position="38"/>
    </location>
</feature>
<evidence type="ECO:0000313" key="11">
    <source>
        <dbReference type="EMBL" id="OSJ22278.1"/>
    </source>
</evidence>
<reference evidence="8 13" key="2">
    <citation type="submission" date="2016-11" db="EMBL/GenBank/DDBJ databases">
        <title>Complete Genome Sequence of Bradyrhizobium sp. strain J5, an isolated from soybean nodule in Hokkaido.</title>
        <authorList>
            <person name="Kanehara K."/>
        </authorList>
    </citation>
    <scope>NUCLEOTIDE SEQUENCE [LARGE SCALE GENOMIC DNA]</scope>
    <source>
        <strain evidence="8 13">J5</strain>
    </source>
</reference>
<dbReference type="InterPro" id="IPR020456">
    <property type="entry name" value="Acylphosphatase"/>
</dbReference>
<dbReference type="Pfam" id="PF00708">
    <property type="entry name" value="Acylphosphatase"/>
    <property type="match status" value="1"/>
</dbReference>
<reference evidence="9 12" key="1">
    <citation type="submission" date="2014-09" db="EMBL/GenBank/DDBJ databases">
        <title>Draft genome of Bradyrhizobium japonicum Is-34.</title>
        <authorList>
            <person name="Tsurumaru H."/>
            <person name="Yamakawa T."/>
            <person name="Hashimoto S."/>
            <person name="Okizaki K."/>
            <person name="Kanesaki Y."/>
            <person name="Yoshikawa H."/>
            <person name="Yajima S."/>
        </authorList>
    </citation>
    <scope>NUCLEOTIDE SEQUENCE [LARGE SCALE GENOMIC DNA]</scope>
    <source>
        <strain evidence="9 12">Is-34</strain>
    </source>
</reference>
<dbReference type="PATRIC" id="fig|375.37.peg.3114"/>
<keyword evidence="15" id="KW-1185">Reference proteome</keyword>
<organism evidence="9 12">
    <name type="scientific">Bradyrhizobium japonicum</name>
    <dbReference type="NCBI Taxonomy" id="375"/>
    <lineage>
        <taxon>Bacteria</taxon>
        <taxon>Pseudomonadati</taxon>
        <taxon>Pseudomonadota</taxon>
        <taxon>Alphaproteobacteria</taxon>
        <taxon>Hyphomicrobiales</taxon>
        <taxon>Nitrobacteraceae</taxon>
        <taxon>Bradyrhizobium</taxon>
    </lineage>
</organism>
<dbReference type="EC" id="3.6.1.7" evidence="2 5"/>
<evidence type="ECO:0000313" key="10">
    <source>
        <dbReference type="EMBL" id="MET4720881.1"/>
    </source>
</evidence>
<evidence type="ECO:0000256" key="2">
    <source>
        <dbReference type="ARBA" id="ARBA00012150"/>
    </source>
</evidence>
<protein>
    <recommendedName>
        <fullName evidence="2 5">acylphosphatase</fullName>
        <ecNumber evidence="2 5">3.6.1.7</ecNumber>
    </recommendedName>
</protein>
<dbReference type="Proteomes" id="UP000030377">
    <property type="component" value="Unassembled WGS sequence"/>
</dbReference>
<dbReference type="InterPro" id="IPR017968">
    <property type="entry name" value="Acylphosphatase_CS"/>
</dbReference>
<sequence length="99" mass="10728">MSRAILQVMIRGRVQGVGYRAWVEYQATTSGLEGWVRNRRDGSVEALFAGTPKHVADMVALCRHGPPSSRVDSVTSETAGADELNLRRAGEAFSVLPTV</sequence>
<dbReference type="AlphaFoldDB" id="A0A0A3XNA4"/>
<name>A0A0A3XNA4_BRAJP</name>
<gene>
    <name evidence="10" type="ORF">ABIF63_004987</name>
    <name evidence="8" type="ORF">BKD09_23360</name>
    <name evidence="11" type="ORF">BSZ19_47745</name>
    <name evidence="9" type="ORF">MA20_35905</name>
</gene>
<feature type="active site" evidence="5">
    <location>
        <position position="20"/>
    </location>
</feature>
<evidence type="ECO:0000313" key="13">
    <source>
        <dbReference type="Proteomes" id="UP000181962"/>
    </source>
</evidence>
<dbReference type="EMBL" id="JBEPTQ010000002">
    <property type="protein sequence ID" value="MET4720881.1"/>
    <property type="molecule type" value="Genomic_DNA"/>
</dbReference>
<comment type="similarity">
    <text evidence="1 6">Belongs to the acylphosphatase family.</text>
</comment>
<feature type="domain" description="Acylphosphatase-like" evidence="7">
    <location>
        <begin position="5"/>
        <end position="97"/>
    </location>
</feature>
<evidence type="ECO:0000256" key="1">
    <source>
        <dbReference type="ARBA" id="ARBA00005614"/>
    </source>
</evidence>
<evidence type="ECO:0000313" key="14">
    <source>
        <dbReference type="Proteomes" id="UP000193335"/>
    </source>
</evidence>
<dbReference type="InterPro" id="IPR001792">
    <property type="entry name" value="Acylphosphatase-like_dom"/>
</dbReference>